<keyword evidence="6" id="KW-1185">Reference proteome</keyword>
<dbReference type="EMBL" id="CP020814">
    <property type="protein sequence ID" value="ARK30433.1"/>
    <property type="molecule type" value="Genomic_DNA"/>
</dbReference>
<dbReference type="InterPro" id="IPR050166">
    <property type="entry name" value="ABC_transporter_ATP-bind"/>
</dbReference>
<reference evidence="5 6" key="1">
    <citation type="submission" date="2017-04" db="EMBL/GenBank/DDBJ databases">
        <title>Bacillus krulwichiae AM31D Genome sequencing and assembly.</title>
        <authorList>
            <person name="Krulwich T.A."/>
            <person name="Anastor L."/>
            <person name="Ehrlich R."/>
            <person name="Ehrlich G.D."/>
            <person name="Janto B."/>
        </authorList>
    </citation>
    <scope>NUCLEOTIDE SEQUENCE [LARGE SCALE GENOMIC DNA]</scope>
    <source>
        <strain evidence="5 6">AM31D</strain>
    </source>
</reference>
<organism evidence="5 6">
    <name type="scientific">Halalkalibacter krulwichiae</name>
    <dbReference type="NCBI Taxonomy" id="199441"/>
    <lineage>
        <taxon>Bacteria</taxon>
        <taxon>Bacillati</taxon>
        <taxon>Bacillota</taxon>
        <taxon>Bacilli</taxon>
        <taxon>Bacillales</taxon>
        <taxon>Bacillaceae</taxon>
        <taxon>Halalkalibacter</taxon>
    </lineage>
</organism>
<dbReference type="SMART" id="SM00382">
    <property type="entry name" value="AAA"/>
    <property type="match status" value="1"/>
</dbReference>
<dbReference type="InterPro" id="IPR003439">
    <property type="entry name" value="ABC_transporter-like_ATP-bd"/>
</dbReference>
<keyword evidence="5" id="KW-0378">Hydrolase</keyword>
<dbReference type="Gene3D" id="3.40.50.300">
    <property type="entry name" value="P-loop containing nucleotide triphosphate hydrolases"/>
    <property type="match status" value="1"/>
</dbReference>
<evidence type="ECO:0000313" key="5">
    <source>
        <dbReference type="EMBL" id="ARK30433.1"/>
    </source>
</evidence>
<dbReference type="SUPFAM" id="SSF52540">
    <property type="entry name" value="P-loop containing nucleoside triphosphate hydrolases"/>
    <property type="match status" value="1"/>
</dbReference>
<proteinExistence type="predicted"/>
<dbReference type="GO" id="GO:0016887">
    <property type="term" value="F:ATP hydrolysis activity"/>
    <property type="evidence" value="ECO:0007669"/>
    <property type="project" value="InterPro"/>
</dbReference>
<dbReference type="InterPro" id="IPR003593">
    <property type="entry name" value="AAA+_ATPase"/>
</dbReference>
<dbReference type="InterPro" id="IPR027417">
    <property type="entry name" value="P-loop_NTPase"/>
</dbReference>
<evidence type="ECO:0000256" key="1">
    <source>
        <dbReference type="ARBA" id="ARBA00022448"/>
    </source>
</evidence>
<evidence type="ECO:0000256" key="2">
    <source>
        <dbReference type="ARBA" id="ARBA00022741"/>
    </source>
</evidence>
<dbReference type="PANTHER" id="PTHR42788:SF2">
    <property type="entry name" value="ABC TRANSPORTER ATP-BINDING PROTEIN"/>
    <property type="match status" value="1"/>
</dbReference>
<dbReference type="EC" id="3.6.3.-" evidence="5"/>
<dbReference type="AlphaFoldDB" id="A0A1X9ME76"/>
<keyword evidence="2" id="KW-0547">Nucleotide-binding</keyword>
<dbReference type="GO" id="GO:0005524">
    <property type="term" value="F:ATP binding"/>
    <property type="evidence" value="ECO:0007669"/>
    <property type="project" value="UniProtKB-KW"/>
</dbReference>
<dbReference type="PROSITE" id="PS50893">
    <property type="entry name" value="ABC_TRANSPORTER_2"/>
    <property type="match status" value="1"/>
</dbReference>
<name>A0A1X9ME76_9BACI</name>
<dbReference type="RefSeq" id="WP_066151298.1">
    <property type="nucleotide sequence ID" value="NZ_CP020814.1"/>
</dbReference>
<dbReference type="Proteomes" id="UP000193006">
    <property type="component" value="Chromosome"/>
</dbReference>
<feature type="domain" description="ABC transporter" evidence="4">
    <location>
        <begin position="6"/>
        <end position="239"/>
    </location>
</feature>
<sequence length="258" mass="29458">MSKKSLNFKDVSFSYTKGQRSDSDKILDKLSFDVNQGEFISIIGPSGSGKSTLFRLITGLEQPLDGDILINDQSFPNRFGKVGYMPQKDLLMPWRTILANAALPLELRGVNKEEAYKQVKSLLDDFGLKGVEQKYPGDLSGGMRQRVSFLRSVLSGSNVLLLDEPFSALDAITRLIMQEWLIEQWSRWEKTILFITHDVDEALFLSDRIFVFTETPVCQLNEVIVPLKRPRDIRDIHVPEVLSVKEQLINQLRKQVKR</sequence>
<dbReference type="Pfam" id="PF00005">
    <property type="entry name" value="ABC_tran"/>
    <property type="match status" value="1"/>
</dbReference>
<dbReference type="STRING" id="199441.BkAM31D_11690"/>
<dbReference type="KEGG" id="bkw:BkAM31D_11690"/>
<accession>A0A1X9ME76</accession>
<dbReference type="InterPro" id="IPR017871">
    <property type="entry name" value="ABC_transporter-like_CS"/>
</dbReference>
<evidence type="ECO:0000256" key="3">
    <source>
        <dbReference type="ARBA" id="ARBA00022840"/>
    </source>
</evidence>
<dbReference type="PANTHER" id="PTHR42788">
    <property type="entry name" value="TAURINE IMPORT ATP-BINDING PROTEIN-RELATED"/>
    <property type="match status" value="1"/>
</dbReference>
<dbReference type="CDD" id="cd03293">
    <property type="entry name" value="ABC_NrtD_SsuB_transporters"/>
    <property type="match status" value="1"/>
</dbReference>
<dbReference type="PROSITE" id="PS00211">
    <property type="entry name" value="ABC_TRANSPORTER_1"/>
    <property type="match status" value="1"/>
</dbReference>
<evidence type="ECO:0000313" key="6">
    <source>
        <dbReference type="Proteomes" id="UP000193006"/>
    </source>
</evidence>
<evidence type="ECO:0000259" key="4">
    <source>
        <dbReference type="PROSITE" id="PS50893"/>
    </source>
</evidence>
<protein>
    <submittedName>
        <fullName evidence="5">Bicarbonate transport ATP-binding protein CmpD</fullName>
        <ecNumber evidence="5">3.6.3.-</ecNumber>
    </submittedName>
</protein>
<keyword evidence="3 5" id="KW-0067">ATP-binding</keyword>
<keyword evidence="1" id="KW-0813">Transport</keyword>
<gene>
    <name evidence="5" type="primary">cmpD_2</name>
    <name evidence="5" type="ORF">BkAM31D_11690</name>
</gene>